<name>A0AAW5TKK8_9LACT</name>
<feature type="chain" id="PRO_5043812200" evidence="3">
    <location>
        <begin position="22"/>
        <end position="200"/>
    </location>
</feature>
<proteinExistence type="predicted"/>
<dbReference type="InterPro" id="IPR029050">
    <property type="entry name" value="Immunoprotect_excell_Ig-like"/>
</dbReference>
<evidence type="ECO:0000256" key="1">
    <source>
        <dbReference type="ARBA" id="ARBA00022729"/>
    </source>
</evidence>
<dbReference type="EMBL" id="JAOQNN010000002">
    <property type="protein sequence ID" value="MCW2281704.1"/>
    <property type="molecule type" value="Genomic_DNA"/>
</dbReference>
<protein>
    <submittedName>
        <fullName evidence="5">Small lipoprotein YifL</fullName>
    </submittedName>
</protein>
<feature type="compositionally biased region" description="Low complexity" evidence="2">
    <location>
        <begin position="36"/>
        <end position="55"/>
    </location>
</feature>
<dbReference type="Gene3D" id="2.60.40.1240">
    <property type="match status" value="1"/>
</dbReference>
<evidence type="ECO:0000313" key="5">
    <source>
        <dbReference type="EMBL" id="MCW2281704.1"/>
    </source>
</evidence>
<feature type="compositionally biased region" description="Polar residues" evidence="2">
    <location>
        <begin position="24"/>
        <end position="35"/>
    </location>
</feature>
<feature type="signal peptide" evidence="3">
    <location>
        <begin position="1"/>
        <end position="21"/>
    </location>
</feature>
<accession>A0AAW5TKK8</accession>
<dbReference type="RefSeq" id="WP_260317911.1">
    <property type="nucleotide sequence ID" value="NZ_JAOQNN010000002.1"/>
</dbReference>
<comment type="caution">
    <text evidence="5">The sequence shown here is derived from an EMBL/GenBank/DDBJ whole genome shotgun (WGS) entry which is preliminary data.</text>
</comment>
<evidence type="ECO:0000256" key="2">
    <source>
        <dbReference type="SAM" id="MobiDB-lite"/>
    </source>
</evidence>
<gene>
    <name evidence="5" type="ORF">M2256_002226</name>
</gene>
<dbReference type="Pfam" id="PF16729">
    <property type="entry name" value="DUF5067"/>
    <property type="match status" value="1"/>
</dbReference>
<keyword evidence="5" id="KW-0449">Lipoprotein</keyword>
<evidence type="ECO:0000313" key="6">
    <source>
        <dbReference type="Proteomes" id="UP001207687"/>
    </source>
</evidence>
<reference evidence="5" key="1">
    <citation type="submission" date="2023-08" db="EMBL/GenBank/DDBJ databases">
        <title>Genomic analyses of the natural microbiome of Caenorhabditis elegans.</title>
        <authorList>
            <person name="Samuel B."/>
        </authorList>
    </citation>
    <scope>NUCLEOTIDE SEQUENCE</scope>
    <source>
        <strain evidence="5">BIGb0220</strain>
    </source>
</reference>
<feature type="region of interest" description="Disordered" evidence="2">
    <location>
        <begin position="24"/>
        <end position="56"/>
    </location>
</feature>
<organism evidence="5 6">
    <name type="scientific">Lactococcus lactis</name>
    <dbReference type="NCBI Taxonomy" id="1358"/>
    <lineage>
        <taxon>Bacteria</taxon>
        <taxon>Bacillati</taxon>
        <taxon>Bacillota</taxon>
        <taxon>Bacilli</taxon>
        <taxon>Lactobacillales</taxon>
        <taxon>Streptococcaceae</taxon>
        <taxon>Lactococcus</taxon>
    </lineage>
</organism>
<evidence type="ECO:0000259" key="4">
    <source>
        <dbReference type="Pfam" id="PF16729"/>
    </source>
</evidence>
<feature type="domain" description="DUF5067" evidence="4">
    <location>
        <begin position="45"/>
        <end position="176"/>
    </location>
</feature>
<dbReference type="AlphaFoldDB" id="A0AAW5TKK8"/>
<dbReference type="Proteomes" id="UP001207687">
    <property type="component" value="Unassembled WGS sequence"/>
</dbReference>
<evidence type="ECO:0000256" key="3">
    <source>
        <dbReference type="SAM" id="SignalP"/>
    </source>
</evidence>
<dbReference type="PROSITE" id="PS51257">
    <property type="entry name" value="PROKAR_LIPOPROTEIN"/>
    <property type="match status" value="1"/>
</dbReference>
<dbReference type="InterPro" id="IPR031989">
    <property type="entry name" value="DUF5067"/>
</dbReference>
<sequence length="200" mass="21752">MKKILVAGIFVTLLSSLSACGSKNSKIETNQNDKTTNSSVSQKNSSTPSSKQSPSYYDETTKVFTYKFASLSVTDVQLTTGTDGDPSVTYPLVKVRFTVTNKTNQPQNVQELVQTLVSVKQSVSDGVSNSLNFGSASDYETDPSNLRATLAPNATVSGYFPYKITDTTNPIIIEYHTATDVNMASSMDEIIKTIEFQLNK</sequence>
<keyword evidence="1 3" id="KW-0732">Signal</keyword>